<dbReference type="EMBL" id="CP022433">
    <property type="protein sequence ID" value="ASN23082.1"/>
    <property type="molecule type" value="Genomic_DNA"/>
</dbReference>
<feature type="domain" description="Phosphatidic acid phosphatase type 2/haloperoxidase" evidence="2">
    <location>
        <begin position="92"/>
        <end position="203"/>
    </location>
</feature>
<dbReference type="Gene3D" id="1.20.144.10">
    <property type="entry name" value="Phosphatidic acid phosphatase type 2/haloperoxidase"/>
    <property type="match status" value="1"/>
</dbReference>
<keyword evidence="1" id="KW-0812">Transmembrane</keyword>
<dbReference type="InterPro" id="IPR036938">
    <property type="entry name" value="PAP2/HPO_sf"/>
</dbReference>
<sequence length="237" mass="25016">MSRGAAFRPTGRIGLGAWIVFGALTVLVTVQAGRALGPDATFLSWSVGHRPQAARITARGLTATGTGVVPYALALLAGLVAGRTARHRLRAVGLCVACLAVGQALRYGVMELVHRARPPHADWATHATGYSFPSGHSTTSAIAAGLLIIAVTLRAPRGSASLRVVIACWGASVGLTRIYLGVHWFTDVVGGWLFAMGWLGVCLWSVARWLPEPFIAGPARRFPEGQTEKHAPEDPGR</sequence>
<dbReference type="KEGG" id="splu:LK06_001430"/>
<dbReference type="RefSeq" id="WP_043432391.1">
    <property type="nucleotide sequence ID" value="NZ_CP021080.1"/>
</dbReference>
<evidence type="ECO:0000259" key="2">
    <source>
        <dbReference type="SMART" id="SM00014"/>
    </source>
</evidence>
<name>A0A221NT39_9ACTN</name>
<keyword evidence="1" id="KW-0472">Membrane</keyword>
<feature type="transmembrane region" description="Helical" evidence="1">
    <location>
        <begin position="56"/>
        <end position="79"/>
    </location>
</feature>
<evidence type="ECO:0000256" key="1">
    <source>
        <dbReference type="SAM" id="Phobius"/>
    </source>
</evidence>
<feature type="transmembrane region" description="Helical" evidence="1">
    <location>
        <begin position="160"/>
        <end position="180"/>
    </location>
</feature>
<keyword evidence="1" id="KW-1133">Transmembrane helix</keyword>
<feature type="transmembrane region" description="Helical" evidence="1">
    <location>
        <begin position="130"/>
        <end position="153"/>
    </location>
</feature>
<evidence type="ECO:0000313" key="4">
    <source>
        <dbReference type="Proteomes" id="UP000031501"/>
    </source>
</evidence>
<dbReference type="AlphaFoldDB" id="A0A221NT39"/>
<dbReference type="Pfam" id="PF01569">
    <property type="entry name" value="PAP2"/>
    <property type="match status" value="1"/>
</dbReference>
<dbReference type="PANTHER" id="PTHR14969">
    <property type="entry name" value="SPHINGOSINE-1-PHOSPHATE PHOSPHOHYDROLASE"/>
    <property type="match status" value="1"/>
</dbReference>
<reference evidence="3 4" key="1">
    <citation type="submission" date="2017-07" db="EMBL/GenBank/DDBJ databases">
        <title>Genome sequence of Streptomyces pluripotens MUSC 137T.</title>
        <authorList>
            <person name="Ser H.-L."/>
            <person name="Lee L.-H."/>
        </authorList>
    </citation>
    <scope>NUCLEOTIDE SEQUENCE [LARGE SCALE GENOMIC DNA]</scope>
    <source>
        <strain evidence="3 4">MUSC 137</strain>
    </source>
</reference>
<evidence type="ECO:0000313" key="3">
    <source>
        <dbReference type="EMBL" id="ASN23082.1"/>
    </source>
</evidence>
<dbReference type="CDD" id="cd03392">
    <property type="entry name" value="PAP2_like_2"/>
    <property type="match status" value="1"/>
</dbReference>
<dbReference type="SUPFAM" id="SSF48317">
    <property type="entry name" value="Acid phosphatase/Vanadium-dependent haloperoxidase"/>
    <property type="match status" value="1"/>
</dbReference>
<proteinExistence type="predicted"/>
<accession>A0A221NT39</accession>
<dbReference type="OrthoDB" id="5289372at2"/>
<protein>
    <submittedName>
        <fullName evidence="3">PAP2 family protein</fullName>
    </submittedName>
</protein>
<feature type="transmembrane region" description="Helical" evidence="1">
    <location>
        <begin position="192"/>
        <end position="211"/>
    </location>
</feature>
<dbReference type="InterPro" id="IPR000326">
    <property type="entry name" value="PAP2/HPO"/>
</dbReference>
<organism evidence="3 4">
    <name type="scientific">Streptomyces pluripotens</name>
    <dbReference type="NCBI Taxonomy" id="1355015"/>
    <lineage>
        <taxon>Bacteria</taxon>
        <taxon>Bacillati</taxon>
        <taxon>Actinomycetota</taxon>
        <taxon>Actinomycetes</taxon>
        <taxon>Kitasatosporales</taxon>
        <taxon>Streptomycetaceae</taxon>
        <taxon>Streptomyces</taxon>
    </lineage>
</organism>
<dbReference type="Proteomes" id="UP000031501">
    <property type="component" value="Chromosome"/>
</dbReference>
<dbReference type="SMART" id="SM00014">
    <property type="entry name" value="acidPPc"/>
    <property type="match status" value="1"/>
</dbReference>
<gene>
    <name evidence="3" type="ORF">LK07_02515</name>
</gene>
<dbReference type="PANTHER" id="PTHR14969:SF13">
    <property type="entry name" value="AT30094P"/>
    <property type="match status" value="1"/>
</dbReference>
<keyword evidence="4" id="KW-1185">Reference proteome</keyword>
<dbReference type="STRING" id="1355015.LK06_001430"/>
<feature type="transmembrane region" description="Helical" evidence="1">
    <location>
        <begin position="91"/>
        <end position="110"/>
    </location>
</feature>